<dbReference type="InterPro" id="IPR003607">
    <property type="entry name" value="HD/PDEase_dom"/>
</dbReference>
<dbReference type="Gene3D" id="1.10.3210.10">
    <property type="entry name" value="Hypothetical protein af1432"/>
    <property type="match status" value="1"/>
</dbReference>
<dbReference type="OrthoDB" id="338520at2"/>
<dbReference type="Proteomes" id="UP000064967">
    <property type="component" value="Chromosome"/>
</dbReference>
<dbReference type="KEGG" id="llu:AKJ09_05253"/>
<keyword evidence="3" id="KW-1185">Reference proteome</keyword>
<dbReference type="CDD" id="cd00077">
    <property type="entry name" value="HDc"/>
    <property type="match status" value="1"/>
</dbReference>
<feature type="domain" description="HD" evidence="1">
    <location>
        <begin position="26"/>
        <end position="123"/>
    </location>
</feature>
<dbReference type="RefSeq" id="WP_146649525.1">
    <property type="nucleotide sequence ID" value="NZ_CP012333.1"/>
</dbReference>
<dbReference type="AlphaFoldDB" id="A0A0K1PZK9"/>
<protein>
    <recommendedName>
        <fullName evidence="1">HD domain-containing protein</fullName>
    </recommendedName>
</protein>
<dbReference type="NCBIfam" id="TIGR00277">
    <property type="entry name" value="HDIG"/>
    <property type="match status" value="1"/>
</dbReference>
<accession>A0A0K1PZK9</accession>
<dbReference type="EMBL" id="CP012333">
    <property type="protein sequence ID" value="AKU98589.1"/>
    <property type="molecule type" value="Genomic_DNA"/>
</dbReference>
<dbReference type="InterPro" id="IPR006674">
    <property type="entry name" value="HD_domain"/>
</dbReference>
<sequence>MNRVVSPEAAREILVALGAPRRLMTHGRLVLEAADELLRAMRTLGVDVDERLVRAGAMLHDAGKILHPNELTNPGKNHEEAGEAMLLAQDVDPVVARCCVTHAQWASFDCSLEELLVALADALWKGIRRDPIERRVVDEVARRLRGDAWESFVVLDECFERIAEAGPERLERSVRADADA</sequence>
<dbReference type="InterPro" id="IPR006675">
    <property type="entry name" value="HDIG_dom"/>
</dbReference>
<organism evidence="2 3">
    <name type="scientific">Labilithrix luteola</name>
    <dbReference type="NCBI Taxonomy" id="1391654"/>
    <lineage>
        <taxon>Bacteria</taxon>
        <taxon>Pseudomonadati</taxon>
        <taxon>Myxococcota</taxon>
        <taxon>Polyangia</taxon>
        <taxon>Polyangiales</taxon>
        <taxon>Labilitrichaceae</taxon>
        <taxon>Labilithrix</taxon>
    </lineage>
</organism>
<reference evidence="2 3" key="1">
    <citation type="submission" date="2015-08" db="EMBL/GenBank/DDBJ databases">
        <authorList>
            <person name="Babu N.S."/>
            <person name="Beckwith C.J."/>
            <person name="Beseler K.G."/>
            <person name="Brison A."/>
            <person name="Carone J.V."/>
            <person name="Caskin T.P."/>
            <person name="Diamond M."/>
            <person name="Durham M.E."/>
            <person name="Foxe J.M."/>
            <person name="Go M."/>
            <person name="Henderson B.A."/>
            <person name="Jones I.B."/>
            <person name="McGettigan J.A."/>
            <person name="Micheletti S.J."/>
            <person name="Nasrallah M.E."/>
            <person name="Ortiz D."/>
            <person name="Piller C.R."/>
            <person name="Privatt S.R."/>
            <person name="Schneider S.L."/>
            <person name="Sharp S."/>
            <person name="Smith T.C."/>
            <person name="Stanton J.D."/>
            <person name="Ullery H.E."/>
            <person name="Wilson R.J."/>
            <person name="Serrano M.G."/>
            <person name="Buck G."/>
            <person name="Lee V."/>
            <person name="Wang Y."/>
            <person name="Carvalho R."/>
            <person name="Voegtly L."/>
            <person name="Shi R."/>
            <person name="Duckworth R."/>
            <person name="Johnson A."/>
            <person name="Loviza R."/>
            <person name="Walstead R."/>
            <person name="Shah Z."/>
            <person name="Kiflezghi M."/>
            <person name="Wade K."/>
            <person name="Ball S.L."/>
            <person name="Bradley K.W."/>
            <person name="Asai D.J."/>
            <person name="Bowman C.A."/>
            <person name="Russell D.A."/>
            <person name="Pope W.H."/>
            <person name="Jacobs-Sera D."/>
            <person name="Hendrix R.W."/>
            <person name="Hatfull G.F."/>
        </authorList>
    </citation>
    <scope>NUCLEOTIDE SEQUENCE [LARGE SCALE GENOMIC DNA]</scope>
    <source>
        <strain evidence="2 3">DSM 27648</strain>
    </source>
</reference>
<evidence type="ECO:0000313" key="3">
    <source>
        <dbReference type="Proteomes" id="UP000064967"/>
    </source>
</evidence>
<proteinExistence type="predicted"/>
<dbReference type="Pfam" id="PF01966">
    <property type="entry name" value="HD"/>
    <property type="match status" value="1"/>
</dbReference>
<evidence type="ECO:0000259" key="1">
    <source>
        <dbReference type="Pfam" id="PF01966"/>
    </source>
</evidence>
<gene>
    <name evidence="2" type="ORF">AKJ09_05253</name>
</gene>
<dbReference type="SUPFAM" id="SSF109604">
    <property type="entry name" value="HD-domain/PDEase-like"/>
    <property type="match status" value="1"/>
</dbReference>
<evidence type="ECO:0000313" key="2">
    <source>
        <dbReference type="EMBL" id="AKU98589.1"/>
    </source>
</evidence>
<name>A0A0K1PZK9_9BACT</name>